<name>A0A024AZQ5_9CAUD</name>
<organism evidence="1 2">
    <name type="scientific">Bacillus phage CAM003</name>
    <dbReference type="NCBI Taxonomy" id="1486657"/>
    <lineage>
        <taxon>Viruses</taxon>
        <taxon>Duplodnaviria</taxon>
        <taxon>Heunggongvirae</taxon>
        <taxon>Uroviricota</taxon>
        <taxon>Caudoviricetes</taxon>
        <taxon>Herelleviridae</taxon>
        <taxon>Bastillevirinae</taxon>
        <taxon>Bastillevirus</taxon>
        <taxon>Bastillevirus CAM003</taxon>
    </lineage>
</organism>
<sequence length="85" mass="10168">MLESKHKWAFIGDNDSEFTKGHTYRTVERCHTKWANMSEEEFRKEMNDAYPNYDALEDGYLIFIGDSGDEVLVDRSYWLVNFYKL</sequence>
<dbReference type="EMBL" id="KJ489397">
    <property type="protein sequence ID" value="AHZ09602.1"/>
    <property type="molecule type" value="Genomic_DNA"/>
</dbReference>
<proteinExistence type="predicted"/>
<accession>A0A024AZQ5</accession>
<protein>
    <submittedName>
        <fullName evidence="1">Uncharacterized protein</fullName>
    </submittedName>
</protein>
<keyword evidence="2" id="KW-1185">Reference proteome</keyword>
<dbReference type="GeneID" id="19526468"/>
<dbReference type="KEGG" id="vg:19526468"/>
<reference evidence="2" key="1">
    <citation type="submission" date="2014-09" db="EMBL/GenBank/DDBJ databases">
        <authorList>
            <person name="Sauder A.B."/>
            <person name="McKenzie Q.R."/>
            <person name="Temple L.M."/>
            <person name="Alexis B.K."/>
            <person name="Al-Atrache Z."/>
            <person name="Lewis L.O."/>
            <person name="Loesser-Casey K.E."/>
            <person name="Mitchell K.J."/>
        </authorList>
    </citation>
    <scope>NUCLEOTIDE SEQUENCE [LARGE SCALE GENOMIC DNA]</scope>
</reference>
<evidence type="ECO:0000313" key="2">
    <source>
        <dbReference type="Proteomes" id="UP000026902"/>
    </source>
</evidence>
<dbReference type="Proteomes" id="UP000026902">
    <property type="component" value="Segment"/>
</dbReference>
<dbReference type="RefSeq" id="YP_009037068.1">
    <property type="nucleotide sequence ID" value="NC_024216.1"/>
</dbReference>
<evidence type="ECO:0000313" key="1">
    <source>
        <dbReference type="EMBL" id="AHZ09602.1"/>
    </source>
</evidence>